<evidence type="ECO:0000313" key="3">
    <source>
        <dbReference type="EMBL" id="UBF23481.1"/>
    </source>
</evidence>
<feature type="transmembrane region" description="Helical" evidence="2">
    <location>
        <begin position="138"/>
        <end position="160"/>
    </location>
</feature>
<dbReference type="EMBL" id="MZ334528">
    <property type="protein sequence ID" value="UBF23481.1"/>
    <property type="molecule type" value="Genomic_DNA"/>
</dbReference>
<keyword evidence="4" id="KW-1185">Reference proteome</keyword>
<sequence length="189" mass="20386">MPTPRVHVAAGIIRCQRHAIPHRHTTAPTDAPSHFPRSGSSFTYGTARFRRARADARRSRLSAQTHAGGPTRSYQFTVVRLRPRVGDVRHAGRVGVRPHPGTVVFDAPNAKCVPSEPAGMPTDPVDERTPGKFDLSDSVTLIVGVVILLGSLGLDAYGVWALPRELKLAIIGGAAFTIFGEKAWKAVQN</sequence>
<evidence type="ECO:0000313" key="4">
    <source>
        <dbReference type="Proteomes" id="UP000827176"/>
    </source>
</evidence>
<keyword evidence="2" id="KW-1133">Transmembrane helix</keyword>
<accession>A0AAE8Y0X4</accession>
<gene>
    <name evidence="3" type="ORF">HRTV-28_gp43</name>
</gene>
<reference evidence="3" key="1">
    <citation type="submission" date="2021-05" db="EMBL/GenBank/DDBJ databases">
        <title>Diversity, taxonomy and evolution of archaeal viruses of the class Caudoviricetes.</title>
        <authorList>
            <person name="Liu Y."/>
            <person name="Demina T.A."/>
            <person name="Roux S."/>
            <person name="Aiewsakun P."/>
            <person name="Kazlauskas D."/>
            <person name="Simmonds P."/>
            <person name="Prangishvili D."/>
            <person name="Oksanen H.M."/>
            <person name="Krupovic M."/>
        </authorList>
    </citation>
    <scope>NUCLEOTIDE SEQUENCE</scope>
    <source>
        <strain evidence="3">HRTV-28/28</strain>
    </source>
</reference>
<dbReference type="Proteomes" id="UP000827176">
    <property type="component" value="Segment"/>
</dbReference>
<feature type="region of interest" description="Disordered" evidence="1">
    <location>
        <begin position="24"/>
        <end position="44"/>
    </location>
</feature>
<protein>
    <submittedName>
        <fullName evidence="3">Uncharacterized protein</fullName>
    </submittedName>
</protein>
<keyword evidence="2" id="KW-0472">Membrane</keyword>
<evidence type="ECO:0000256" key="1">
    <source>
        <dbReference type="SAM" id="MobiDB-lite"/>
    </source>
</evidence>
<organism evidence="3 4">
    <name type="scientific">Halorubrum tailed virus 28</name>
    <dbReference type="NCBI Taxonomy" id="2878009"/>
    <lineage>
        <taxon>Viruses</taxon>
        <taxon>Duplodnaviria</taxon>
        <taxon>Heunggongvirae</taxon>
        <taxon>Uroviricota</taxon>
        <taxon>Caudoviricetes</taxon>
        <taxon>Suolaviridae</taxon>
        <taxon>Pormufvirus</taxon>
        <taxon>Pormufvirus salinum</taxon>
        <taxon>Pormufvirus HRTV28</taxon>
    </lineage>
</organism>
<name>A0AAE8Y0X4_9CAUD</name>
<evidence type="ECO:0000256" key="2">
    <source>
        <dbReference type="SAM" id="Phobius"/>
    </source>
</evidence>
<keyword evidence="2" id="KW-0812">Transmembrane</keyword>
<proteinExistence type="predicted"/>